<evidence type="ECO:0000259" key="9">
    <source>
        <dbReference type="PROSITE" id="PS50885"/>
    </source>
</evidence>
<evidence type="ECO:0000313" key="10">
    <source>
        <dbReference type="EMBL" id="BAH75449.1"/>
    </source>
</evidence>
<dbReference type="PRINTS" id="PR00260">
    <property type="entry name" value="CHEMTRNSDUCR"/>
</dbReference>
<dbReference type="Pfam" id="PF12729">
    <property type="entry name" value="4HB_MCP_1"/>
    <property type="match status" value="1"/>
</dbReference>
<dbReference type="InterPro" id="IPR004090">
    <property type="entry name" value="Chemotax_Me-accpt_rcpt"/>
</dbReference>
<evidence type="ECO:0000256" key="1">
    <source>
        <dbReference type="ARBA" id="ARBA00004370"/>
    </source>
</evidence>
<dbReference type="Gene3D" id="1.10.287.950">
    <property type="entry name" value="Methyl-accepting chemotaxis protein"/>
    <property type="match status" value="1"/>
</dbReference>
<feature type="transmembrane region" description="Helical" evidence="7">
    <location>
        <begin position="337"/>
        <end position="357"/>
    </location>
</feature>
<dbReference type="InterPro" id="IPR051310">
    <property type="entry name" value="MCP_chemotaxis"/>
</dbReference>
<keyword evidence="7" id="KW-0472">Membrane</keyword>
<feature type="compositionally biased region" description="Acidic residues" evidence="6">
    <location>
        <begin position="685"/>
        <end position="694"/>
    </location>
</feature>
<dbReference type="GO" id="GO:0006935">
    <property type="term" value="P:chemotaxis"/>
    <property type="evidence" value="ECO:0007669"/>
    <property type="project" value="UniProtKB-KW"/>
</dbReference>
<dbReference type="SMART" id="SM00304">
    <property type="entry name" value="HAMP"/>
    <property type="match status" value="1"/>
</dbReference>
<dbReference type="InterPro" id="IPR003660">
    <property type="entry name" value="HAMP_dom"/>
</dbReference>
<dbReference type="InterPro" id="IPR024478">
    <property type="entry name" value="HlyB_4HB_MCP"/>
</dbReference>
<dbReference type="AlphaFoldDB" id="C4XRA4"/>
<feature type="region of interest" description="Disordered" evidence="6">
    <location>
        <begin position="652"/>
        <end position="694"/>
    </location>
</feature>
<dbReference type="HOGENOM" id="CLU_000445_107_16_7"/>
<comment type="subcellular location">
    <subcellularLocation>
        <location evidence="1">Membrane</location>
    </subcellularLocation>
</comment>
<evidence type="ECO:0000313" key="11">
    <source>
        <dbReference type="Proteomes" id="UP000009071"/>
    </source>
</evidence>
<proteinExistence type="inferred from homology"/>
<evidence type="ECO:0000256" key="6">
    <source>
        <dbReference type="SAM" id="MobiDB-lite"/>
    </source>
</evidence>
<dbReference type="InterPro" id="IPR025991">
    <property type="entry name" value="Chemoreceptor_zinc-bind_dom"/>
</dbReference>
<keyword evidence="2" id="KW-0145">Chemotaxis</keyword>
<feature type="domain" description="HAMP" evidence="9">
    <location>
        <begin position="359"/>
        <end position="411"/>
    </location>
</feature>
<dbReference type="KEGG" id="dma:DMR_19580"/>
<dbReference type="Pfam" id="PF13682">
    <property type="entry name" value="CZB"/>
    <property type="match status" value="1"/>
</dbReference>
<sequence length="694" mass="75956">MFRRYGNKQDGTAGDCYMRNLKLGVKLVGGFLVTAAITLIVGLVGLSGLSNVTSHLQTVTDVSLPTVRDLQLIKIAGETVRVAQRSLLIPGLDQKDRDRQYENIARVRDTYRKSWDEYDKLPKSPEAERLWREFGPAWQEWVKINNETFELAKQWDKTDIDDPAVLRQKIYLFRGDHYKLLDDAYGLALSGKPLAGGDNPEQCNFGQWMASTGRNINNPVFKKAIQDLRQVHEKLHRGVARLKEMAAKNAPKEEMLTLVRTDIHEPVEQTVAQFNLMADEVGRVEEIYARMRQDAMVTVRDKQIRCFELLDRLMTLSVADAEKSQAEGEAAAAKARMIAIVGIGFGVVMALLLGIVISRMITRPILLGVRAAEGLAAGDLNQRIEIDQKDEIGDLAKALRHMIEKLREVVGQVQSGAENVASGSEELSATTQSLSQGATEQAASVEEISSSMEEMAANIRQNADNAKQTEQMALKTASDAQNGGEAVAKTVGAMKQIAEKIGIIEEIARQTNLLALNAAIEAARAGEHGKGFAVVAAEVRKLAERSGNAAGEISELSSSSVQIAEKAGELLARIVPDIQRTTELIQEITASSVEQNSGAEQVNRAIQQLDQVVQQNASASEEMASTAQELSSQALQLQDTVAYFRLDTMTRRPSAPKALASGRKSSRPVIRPARPAATKANLGNDADDSDFERF</sequence>
<organism evidence="10 11">
    <name type="scientific">Solidesulfovibrio magneticus (strain ATCC 700980 / DSM 13731 / RS-1)</name>
    <name type="common">Desulfovibrio magneticus</name>
    <dbReference type="NCBI Taxonomy" id="573370"/>
    <lineage>
        <taxon>Bacteria</taxon>
        <taxon>Pseudomonadati</taxon>
        <taxon>Thermodesulfobacteriota</taxon>
        <taxon>Desulfovibrionia</taxon>
        <taxon>Desulfovibrionales</taxon>
        <taxon>Desulfovibrionaceae</taxon>
        <taxon>Solidesulfovibrio</taxon>
    </lineage>
</organism>
<keyword evidence="4" id="KW-0807">Transducer</keyword>
<feature type="domain" description="Methyl-accepting transducer" evidence="8">
    <location>
        <begin position="416"/>
        <end position="631"/>
    </location>
</feature>
<reference evidence="10 11" key="1">
    <citation type="journal article" date="2009" name="Genome Res.">
        <title>Whole genome sequence of Desulfovibrio magneticus strain RS-1 revealed common gene clusters in magnetotactic bacteria.</title>
        <authorList>
            <person name="Nakazawa H."/>
            <person name="Arakaki A."/>
            <person name="Narita-Yamada S."/>
            <person name="Yashiro I."/>
            <person name="Jinno K."/>
            <person name="Aoki N."/>
            <person name="Tsuruyama A."/>
            <person name="Okamura Y."/>
            <person name="Tanikawa S."/>
            <person name="Fujita N."/>
            <person name="Takeyama H."/>
            <person name="Matsunaga T."/>
        </authorList>
    </citation>
    <scope>NUCLEOTIDE SEQUENCE [LARGE SCALE GENOMIC DNA]</scope>
    <source>
        <strain evidence="11">ATCC 700980 / DSM 13731 / RS-1</strain>
    </source>
</reference>
<dbReference type="STRING" id="573370.DMR_19580"/>
<dbReference type="PANTHER" id="PTHR43531:SF11">
    <property type="entry name" value="METHYL-ACCEPTING CHEMOTAXIS PROTEIN 3"/>
    <property type="match status" value="1"/>
</dbReference>
<dbReference type="InterPro" id="IPR004089">
    <property type="entry name" value="MCPsignal_dom"/>
</dbReference>
<name>C4XRA4_SOLM1</name>
<dbReference type="Proteomes" id="UP000009071">
    <property type="component" value="Chromosome"/>
</dbReference>
<dbReference type="SUPFAM" id="SSF58104">
    <property type="entry name" value="Methyl-accepting chemotaxis protein (MCP) signaling domain"/>
    <property type="match status" value="1"/>
</dbReference>
<dbReference type="Pfam" id="PF00672">
    <property type="entry name" value="HAMP"/>
    <property type="match status" value="1"/>
</dbReference>
<dbReference type="PANTHER" id="PTHR43531">
    <property type="entry name" value="PROTEIN ICFG"/>
    <property type="match status" value="1"/>
</dbReference>
<dbReference type="Gene3D" id="1.20.120.30">
    <property type="entry name" value="Aspartate receptor, ligand-binding domain"/>
    <property type="match status" value="1"/>
</dbReference>
<dbReference type="PROSITE" id="PS50111">
    <property type="entry name" value="CHEMOTAXIS_TRANSDUC_2"/>
    <property type="match status" value="1"/>
</dbReference>
<feature type="region of interest" description="Disordered" evidence="6">
    <location>
        <begin position="420"/>
        <end position="440"/>
    </location>
</feature>
<keyword evidence="7" id="KW-0812">Transmembrane</keyword>
<keyword evidence="5" id="KW-0175">Coiled coil</keyword>
<evidence type="ECO:0000256" key="4">
    <source>
        <dbReference type="PROSITE-ProRule" id="PRU00284"/>
    </source>
</evidence>
<accession>C4XRA4</accession>
<feature type="transmembrane region" description="Helical" evidence="7">
    <location>
        <begin position="27"/>
        <end position="49"/>
    </location>
</feature>
<dbReference type="GO" id="GO:0007165">
    <property type="term" value="P:signal transduction"/>
    <property type="evidence" value="ECO:0007669"/>
    <property type="project" value="UniProtKB-KW"/>
</dbReference>
<dbReference type="CDD" id="cd06225">
    <property type="entry name" value="HAMP"/>
    <property type="match status" value="1"/>
</dbReference>
<protein>
    <submittedName>
        <fullName evidence="10">Methyl-accepting chemotaxis protein</fullName>
    </submittedName>
</protein>
<evidence type="ECO:0000256" key="2">
    <source>
        <dbReference type="ARBA" id="ARBA00022500"/>
    </source>
</evidence>
<dbReference type="GO" id="GO:0005886">
    <property type="term" value="C:plasma membrane"/>
    <property type="evidence" value="ECO:0007669"/>
    <property type="project" value="TreeGrafter"/>
</dbReference>
<dbReference type="eggNOG" id="COG0840">
    <property type="taxonomic scope" value="Bacteria"/>
</dbReference>
<dbReference type="SMART" id="SM00283">
    <property type="entry name" value="MA"/>
    <property type="match status" value="1"/>
</dbReference>
<dbReference type="CDD" id="cd11386">
    <property type="entry name" value="MCP_signal"/>
    <property type="match status" value="1"/>
</dbReference>
<keyword evidence="11" id="KW-1185">Reference proteome</keyword>
<dbReference type="EMBL" id="AP010904">
    <property type="protein sequence ID" value="BAH75449.1"/>
    <property type="molecule type" value="Genomic_DNA"/>
</dbReference>
<gene>
    <name evidence="10" type="ordered locus">DMR_19580</name>
</gene>
<dbReference type="FunFam" id="1.10.287.950:FF:000001">
    <property type="entry name" value="Methyl-accepting chemotaxis sensory transducer"/>
    <property type="match status" value="1"/>
</dbReference>
<keyword evidence="7" id="KW-1133">Transmembrane helix</keyword>
<evidence type="ECO:0000256" key="3">
    <source>
        <dbReference type="ARBA" id="ARBA00029447"/>
    </source>
</evidence>
<dbReference type="Pfam" id="PF00015">
    <property type="entry name" value="MCPsignal"/>
    <property type="match status" value="1"/>
</dbReference>
<feature type="coiled-coil region" evidence="5">
    <location>
        <begin position="602"/>
        <end position="629"/>
    </location>
</feature>
<evidence type="ECO:0000256" key="7">
    <source>
        <dbReference type="SAM" id="Phobius"/>
    </source>
</evidence>
<dbReference type="PROSITE" id="PS50885">
    <property type="entry name" value="HAMP"/>
    <property type="match status" value="1"/>
</dbReference>
<dbReference type="GO" id="GO:0004888">
    <property type="term" value="F:transmembrane signaling receptor activity"/>
    <property type="evidence" value="ECO:0007669"/>
    <property type="project" value="InterPro"/>
</dbReference>
<evidence type="ECO:0000256" key="5">
    <source>
        <dbReference type="SAM" id="Coils"/>
    </source>
</evidence>
<evidence type="ECO:0000259" key="8">
    <source>
        <dbReference type="PROSITE" id="PS50111"/>
    </source>
</evidence>
<comment type="similarity">
    <text evidence="3">Belongs to the methyl-accepting chemotaxis (MCP) protein family.</text>
</comment>